<evidence type="ECO:0000256" key="1">
    <source>
        <dbReference type="ARBA" id="ARBA00004196"/>
    </source>
</evidence>
<keyword evidence="3 7" id="KW-0479">Metal-binding</keyword>
<feature type="domain" description="4Fe-4S ferredoxin-type" evidence="8">
    <location>
        <begin position="4"/>
        <end position="34"/>
    </location>
</feature>
<dbReference type="PANTHER" id="PTHR43545">
    <property type="entry name" value="FORMATE DEHYDROGENASE, NITRATE-INDUCIBLE, IRON-SULFUR SUBUNIT"/>
    <property type="match status" value="1"/>
</dbReference>
<feature type="binding site" evidence="7">
    <location>
        <position position="76"/>
    </location>
    <ligand>
        <name>[4Fe-4S] cluster</name>
        <dbReference type="ChEBI" id="CHEBI:49883"/>
        <label>3</label>
    </ligand>
</feature>
<dbReference type="GO" id="GO:0046872">
    <property type="term" value="F:metal ion binding"/>
    <property type="evidence" value="ECO:0007669"/>
    <property type="project" value="UniProtKB-KW"/>
</dbReference>
<evidence type="ECO:0000256" key="2">
    <source>
        <dbReference type="ARBA" id="ARBA00022485"/>
    </source>
</evidence>
<feature type="binding site" evidence="7">
    <location>
        <position position="147"/>
    </location>
    <ligand>
        <name>[4Fe-4S] cluster</name>
        <dbReference type="ChEBI" id="CHEBI:49883"/>
        <label>2</label>
    </ligand>
</feature>
<dbReference type="InterPro" id="IPR014603">
    <property type="entry name" value="Formate_DH_Fe-S_su"/>
</dbReference>
<dbReference type="GO" id="GO:0030313">
    <property type="term" value="C:cell envelope"/>
    <property type="evidence" value="ECO:0007669"/>
    <property type="project" value="UniProtKB-SubCell"/>
</dbReference>
<keyword evidence="2 7" id="KW-0004">4Fe-4S</keyword>
<feature type="binding site" evidence="7">
    <location>
        <position position="23"/>
    </location>
    <ligand>
        <name>[4Fe-4S] cluster</name>
        <dbReference type="ChEBI" id="CHEBI:49883"/>
        <label>2</label>
    </ligand>
</feature>
<accession>A0A1G9MXN5</accession>
<feature type="binding site" evidence="7">
    <location>
        <position position="79"/>
    </location>
    <ligand>
        <name>[4Fe-4S] cluster</name>
        <dbReference type="ChEBI" id="CHEBI:49883"/>
        <label>3</label>
    </ligand>
</feature>
<evidence type="ECO:0000256" key="3">
    <source>
        <dbReference type="ARBA" id="ARBA00022723"/>
    </source>
</evidence>
<evidence type="ECO:0000256" key="5">
    <source>
        <dbReference type="ARBA" id="ARBA00023004"/>
    </source>
</evidence>
<feature type="binding site" evidence="7">
    <location>
        <position position="151"/>
    </location>
    <ligand>
        <name>[4Fe-4S] cluster</name>
        <dbReference type="ChEBI" id="CHEBI:49883"/>
        <label>1</label>
    </ligand>
</feature>
<dbReference type="GO" id="GO:0015944">
    <property type="term" value="P:formate oxidation"/>
    <property type="evidence" value="ECO:0007669"/>
    <property type="project" value="InterPro"/>
</dbReference>
<keyword evidence="10" id="KW-1185">Reference proteome</keyword>
<protein>
    <submittedName>
        <fullName evidence="9">Formate dehydrogenase iron-sulfur subunit</fullName>
    </submittedName>
</protein>
<dbReference type="GO" id="GO:0045333">
    <property type="term" value="P:cellular respiration"/>
    <property type="evidence" value="ECO:0007669"/>
    <property type="project" value="InterPro"/>
</dbReference>
<comment type="cofactor">
    <cofactor evidence="7">
        <name>[4Fe-4S] cluster</name>
        <dbReference type="ChEBI" id="CHEBI:49883"/>
    </cofactor>
    <text evidence="7">Binds 4 [4Fe-4S] clusters per subunit.</text>
</comment>
<evidence type="ECO:0000256" key="4">
    <source>
        <dbReference type="ARBA" id="ARBA00022737"/>
    </source>
</evidence>
<evidence type="ECO:0000313" key="10">
    <source>
        <dbReference type="Proteomes" id="UP000199476"/>
    </source>
</evidence>
<feature type="binding site" evidence="7">
    <location>
        <position position="16"/>
    </location>
    <ligand>
        <name>[4Fe-4S] cluster</name>
        <dbReference type="ChEBI" id="CHEBI:49883"/>
        <label>1</label>
    </ligand>
</feature>
<dbReference type="Pfam" id="PF13247">
    <property type="entry name" value="Fer4_11"/>
    <property type="match status" value="1"/>
</dbReference>
<evidence type="ECO:0000256" key="6">
    <source>
        <dbReference type="ARBA" id="ARBA00023014"/>
    </source>
</evidence>
<dbReference type="EMBL" id="FNGO01000009">
    <property type="protein sequence ID" value="SDL78687.1"/>
    <property type="molecule type" value="Genomic_DNA"/>
</dbReference>
<feature type="binding site" evidence="7">
    <location>
        <position position="118"/>
    </location>
    <ligand>
        <name>[4Fe-4S] cluster</name>
        <dbReference type="ChEBI" id="CHEBI:49883"/>
        <label>3</label>
    </ligand>
</feature>
<sequence length="247" mass="27618">MTEMAILNDVTSCMGCKACQTACKQWNELPAEETKFQDTGSYQNPADLSRITWNLLQFTEWEDGDEVNWDFSRRACVHCTDAHCIDICPPEAISHTEEGFVIIDREACVACGMCEEACPYDVPNVEEIAAKCTFCIDRVRNNLEPACVKACSTDALIYGERDKLLERAHAAADEDPDYKVYGEEELEGLHVIYVLPGESERFQLSRDPRPGDMVYLLKALKYCLPGSLACKVGAKLIGGSQKRKKRG</sequence>
<organism evidence="9 10">
    <name type="scientific">Halarsenatibacter silvermanii</name>
    <dbReference type="NCBI Taxonomy" id="321763"/>
    <lineage>
        <taxon>Bacteria</taxon>
        <taxon>Bacillati</taxon>
        <taxon>Bacillota</taxon>
        <taxon>Clostridia</taxon>
        <taxon>Halanaerobiales</taxon>
        <taxon>Halarsenatibacteraceae</taxon>
        <taxon>Halarsenatibacter</taxon>
    </lineage>
</organism>
<dbReference type="RefSeq" id="WP_089759783.1">
    <property type="nucleotide sequence ID" value="NZ_FNGO01000009.1"/>
</dbReference>
<feature type="binding site" evidence="7">
    <location>
        <position position="88"/>
    </location>
    <ligand>
        <name>[4Fe-4S] cluster</name>
        <dbReference type="ChEBI" id="CHEBI:49883"/>
        <label>4</label>
    </ligand>
</feature>
<feature type="binding site" evidence="7">
    <location>
        <position position="13"/>
    </location>
    <ligand>
        <name>[4Fe-4S] cluster</name>
        <dbReference type="ChEBI" id="CHEBI:49883"/>
        <label>1</label>
    </ligand>
</feature>
<gene>
    <name evidence="9" type="ORF">SAMN04488692_10935</name>
</gene>
<feature type="binding site" evidence="7">
    <location>
        <position position="114"/>
    </location>
    <ligand>
        <name>[4Fe-4S] cluster</name>
        <dbReference type="ChEBI" id="CHEBI:49883"/>
        <label>4</label>
    </ligand>
</feature>
<feature type="binding site" evidence="7">
    <location>
        <position position="135"/>
    </location>
    <ligand>
        <name>[4Fe-4S] cluster</name>
        <dbReference type="ChEBI" id="CHEBI:49883"/>
        <label>2</label>
    </ligand>
</feature>
<dbReference type="PROSITE" id="PS51379">
    <property type="entry name" value="4FE4S_FER_2"/>
    <property type="match status" value="3"/>
</dbReference>
<feature type="binding site" evidence="7">
    <location>
        <position position="84"/>
    </location>
    <ligand>
        <name>[4Fe-4S] cluster</name>
        <dbReference type="ChEBI" id="CHEBI:49883"/>
        <label>3</label>
    </ligand>
</feature>
<dbReference type="PANTHER" id="PTHR43545:SF4">
    <property type="entry name" value="IRON-SULFUR PROTEIN"/>
    <property type="match status" value="1"/>
</dbReference>
<evidence type="ECO:0000313" key="9">
    <source>
        <dbReference type="EMBL" id="SDL78687.1"/>
    </source>
</evidence>
<dbReference type="PIRSF" id="PIRSF036298">
    <property type="entry name" value="FDH_4Fe4S"/>
    <property type="match status" value="1"/>
</dbReference>
<dbReference type="PROSITE" id="PS00198">
    <property type="entry name" value="4FE4S_FER_1"/>
    <property type="match status" value="1"/>
</dbReference>
<comment type="subcellular location">
    <subcellularLocation>
        <location evidence="1">Cell envelope</location>
    </subcellularLocation>
</comment>
<dbReference type="InterPro" id="IPR017896">
    <property type="entry name" value="4Fe4S_Fe-S-bd"/>
</dbReference>
<name>A0A1G9MXN5_9FIRM</name>
<dbReference type="SUPFAM" id="SSF54862">
    <property type="entry name" value="4Fe-4S ferredoxins"/>
    <property type="match status" value="1"/>
</dbReference>
<dbReference type="InterPro" id="IPR017900">
    <property type="entry name" value="4Fe4S_Fe_S_CS"/>
</dbReference>
<reference evidence="9 10" key="1">
    <citation type="submission" date="2016-10" db="EMBL/GenBank/DDBJ databases">
        <authorList>
            <person name="de Groot N.N."/>
        </authorList>
    </citation>
    <scope>NUCLEOTIDE SEQUENCE [LARGE SCALE GENOMIC DNA]</scope>
    <source>
        <strain evidence="9 10">SLAS-1</strain>
    </source>
</reference>
<dbReference type="Proteomes" id="UP000199476">
    <property type="component" value="Unassembled WGS sequence"/>
</dbReference>
<feature type="binding site" evidence="7">
    <location>
        <position position="19"/>
    </location>
    <ligand>
        <name>[4Fe-4S] cluster</name>
        <dbReference type="ChEBI" id="CHEBI:49883"/>
        <label>1</label>
    </ligand>
</feature>
<feature type="domain" description="4Fe-4S ferredoxin-type" evidence="8">
    <location>
        <begin position="65"/>
        <end position="98"/>
    </location>
</feature>
<feature type="domain" description="4Fe-4S ferredoxin-type" evidence="8">
    <location>
        <begin position="99"/>
        <end position="128"/>
    </location>
</feature>
<evidence type="ECO:0000256" key="7">
    <source>
        <dbReference type="PIRSR" id="PIRSR036298-50"/>
    </source>
</evidence>
<keyword evidence="6 7" id="KW-0411">Iron-sulfur</keyword>
<feature type="binding site" evidence="7">
    <location>
        <position position="108"/>
    </location>
    <ligand>
        <name>[4Fe-4S] cluster</name>
        <dbReference type="ChEBI" id="CHEBI:49883"/>
        <label>4</label>
    </ligand>
</feature>
<feature type="binding site" evidence="7">
    <location>
        <position position="111"/>
    </location>
    <ligand>
        <name>[4Fe-4S] cluster</name>
        <dbReference type="ChEBI" id="CHEBI:49883"/>
        <label>4</label>
    </ligand>
</feature>
<feature type="binding site" evidence="7">
    <location>
        <position position="132"/>
    </location>
    <ligand>
        <name>[4Fe-4S] cluster</name>
        <dbReference type="ChEBI" id="CHEBI:49883"/>
        <label>2</label>
    </ligand>
</feature>
<keyword evidence="5 7" id="KW-0408">Iron</keyword>
<proteinExistence type="predicted"/>
<keyword evidence="4" id="KW-0677">Repeat</keyword>
<dbReference type="Gene3D" id="3.30.70.20">
    <property type="match status" value="2"/>
</dbReference>
<dbReference type="GO" id="GO:0051539">
    <property type="term" value="F:4 iron, 4 sulfur cluster binding"/>
    <property type="evidence" value="ECO:0007669"/>
    <property type="project" value="UniProtKB-KW"/>
</dbReference>
<dbReference type="OrthoDB" id="9810688at2"/>
<dbReference type="InterPro" id="IPR051555">
    <property type="entry name" value="FDH_Electron_Transfer_Unit"/>
</dbReference>
<dbReference type="AlphaFoldDB" id="A0A1G9MXN5"/>
<evidence type="ECO:0000259" key="8">
    <source>
        <dbReference type="PROSITE" id="PS51379"/>
    </source>
</evidence>
<dbReference type="STRING" id="321763.SAMN04488692_10935"/>